<dbReference type="Gene3D" id="3.30.70.20">
    <property type="match status" value="2"/>
</dbReference>
<dbReference type="InterPro" id="IPR010207">
    <property type="entry name" value="Elect_transpt_cplx_RnfB/RsxB"/>
</dbReference>
<keyword evidence="10" id="KW-1003">Cell membrane</keyword>
<comment type="subunit">
    <text evidence="10">The complex is composed of six subunits: RnfA, RnfB, RnfC, RnfD, RnfE and RnfG.</text>
</comment>
<comment type="cofactor">
    <cofactor evidence="10">
        <name>[4Fe-4S] cluster</name>
        <dbReference type="ChEBI" id="CHEBI:49883"/>
    </cofactor>
    <text evidence="10">Binds 3 [4Fe-4S] clusters.</text>
</comment>
<feature type="binding site" evidence="10">
    <location>
        <position position="181"/>
    </location>
    <ligand>
        <name>[4Fe-4S] cluster</name>
        <dbReference type="ChEBI" id="CHEBI:49883"/>
        <label>2</label>
    </ligand>
</feature>
<dbReference type="Gene3D" id="1.10.15.40">
    <property type="entry name" value="Electron transport complex subunit B, putative Fe-S cluster"/>
    <property type="match status" value="1"/>
</dbReference>
<dbReference type="PANTHER" id="PTHR43560">
    <property type="entry name" value="ION-TRANSLOCATING OXIDOREDUCTASE COMPLEX SUBUNIT B"/>
    <property type="match status" value="1"/>
</dbReference>
<reference evidence="14 15" key="1">
    <citation type="submission" date="2017-12" db="EMBL/GenBank/DDBJ databases">
        <title>Complete genome sequence of Herbivorax saccincola GGR1, a novel Cellulosome-producing hydrolytic bacterium in a thermophilic biogas plant, established by Illumina and Nanopore MinION sequencing.</title>
        <authorList>
            <person name="Pechtl A."/>
            <person name="Ruckert C."/>
            <person name="Koeck D.E."/>
            <person name="Maus I."/>
            <person name="Winkler A."/>
            <person name="Kalinowski J."/>
            <person name="Puhler A."/>
            <person name="Schwarz W.W."/>
            <person name="Zverlov V.V."/>
            <person name="Schluter A."/>
            <person name="Liebl W."/>
        </authorList>
    </citation>
    <scope>NUCLEOTIDE SEQUENCE [LARGE SCALE GENOMIC DNA]</scope>
    <source>
        <strain evidence="15">SR1</strain>
    </source>
</reference>
<keyword evidence="11" id="KW-0812">Transmembrane</keyword>
<feature type="binding site" evidence="10">
    <location>
        <position position="138"/>
    </location>
    <ligand>
        <name>[4Fe-4S] cluster</name>
        <dbReference type="ChEBI" id="CHEBI:49883"/>
        <label>2</label>
    </ligand>
</feature>
<dbReference type="Pfam" id="PF00037">
    <property type="entry name" value="Fer4"/>
    <property type="match status" value="1"/>
</dbReference>
<name>A0A2K9ELJ0_9FIRM</name>
<evidence type="ECO:0000256" key="9">
    <source>
        <dbReference type="ARBA" id="ARBA00023136"/>
    </source>
</evidence>
<organism evidence="14 15">
    <name type="scientific">Acetivibrio saccincola</name>
    <dbReference type="NCBI Taxonomy" id="1677857"/>
    <lineage>
        <taxon>Bacteria</taxon>
        <taxon>Bacillati</taxon>
        <taxon>Bacillota</taxon>
        <taxon>Clostridia</taxon>
        <taxon>Eubacteriales</taxon>
        <taxon>Oscillospiraceae</taxon>
        <taxon>Acetivibrio</taxon>
    </lineage>
</organism>
<dbReference type="KEGG" id="hsc:HVS_01685"/>
<dbReference type="InterPro" id="IPR017900">
    <property type="entry name" value="4Fe4S_Fe_S_CS"/>
</dbReference>
<keyword evidence="11" id="KW-1133">Transmembrane helix</keyword>
<comment type="caution">
    <text evidence="10">Lacks conserved residue(s) required for the propagation of feature annotation.</text>
</comment>
<comment type="subcellular location">
    <subcellularLocation>
        <location evidence="10">Cell membrane</location>
    </subcellularLocation>
</comment>
<feature type="domain" description="4Fe-4S ferredoxin-type" evidence="12">
    <location>
        <begin position="206"/>
        <end position="235"/>
    </location>
</feature>
<keyword evidence="4 10" id="KW-0677">Repeat</keyword>
<feature type="transmembrane region" description="Helical" evidence="11">
    <location>
        <begin position="6"/>
        <end position="30"/>
    </location>
</feature>
<keyword evidence="9 10" id="KW-0472">Membrane</keyword>
<evidence type="ECO:0000256" key="11">
    <source>
        <dbReference type="SAM" id="Phobius"/>
    </source>
</evidence>
<dbReference type="EC" id="7.-.-.-" evidence="10"/>
<sequence>MVENLIISASVVGGLGLLFGLGLSVASKVFEVKVDERVAKVRELLPGANCGACGQSGCDAYAECLVEGKCDINSCPVGGEELVKQLGEILGVEAAPTTARTARVKCSGKYENCKQKFDYSGVEDCIAAANLYGGPSACTYGCVGLGNCVRACPFDAIVIIDGLAKVIESKCKACEKCVAACPKGIIEMVPKCNEYTVACKSLDKGAVVRKNCSVGCIGCRKCAKVCPVDAITFEGTLAKINPDVCTNCGECMKACPVNAIKLYKCQ</sequence>
<feature type="region of interest" description="Hydrophobic" evidence="10">
    <location>
        <begin position="1"/>
        <end position="27"/>
    </location>
</feature>
<dbReference type="GO" id="GO:0005886">
    <property type="term" value="C:plasma membrane"/>
    <property type="evidence" value="ECO:0007669"/>
    <property type="project" value="UniProtKB-SubCell"/>
</dbReference>
<feature type="binding site" evidence="10">
    <location>
        <position position="50"/>
    </location>
    <ligand>
        <name>[4Fe-4S] cluster</name>
        <dbReference type="ChEBI" id="CHEBI:49883"/>
        <label>1</label>
    </ligand>
</feature>
<feature type="binding site" evidence="10">
    <location>
        <position position="58"/>
    </location>
    <ligand>
        <name>[4Fe-4S] cluster</name>
        <dbReference type="ChEBI" id="CHEBI:49883"/>
        <label>1</label>
    </ligand>
</feature>
<feature type="domain" description="4Fe-4S ferredoxin-type" evidence="12">
    <location>
        <begin position="133"/>
        <end position="161"/>
    </location>
</feature>
<keyword evidence="3 10" id="KW-0479">Metal-binding</keyword>
<dbReference type="NCBIfam" id="TIGR01944">
    <property type="entry name" value="rnfB"/>
    <property type="match status" value="1"/>
</dbReference>
<dbReference type="GO" id="GO:0009055">
    <property type="term" value="F:electron transfer activity"/>
    <property type="evidence" value="ECO:0007669"/>
    <property type="project" value="InterPro"/>
</dbReference>
<dbReference type="Pfam" id="PF12838">
    <property type="entry name" value="Fer4_7"/>
    <property type="match status" value="1"/>
</dbReference>
<accession>A0A2K9ELJ0</accession>
<feature type="binding site" evidence="10">
    <location>
        <position position="152"/>
    </location>
    <ligand>
        <name>[4Fe-4S] cluster</name>
        <dbReference type="ChEBI" id="CHEBI:49883"/>
        <label>3</label>
    </ligand>
</feature>
<evidence type="ECO:0000256" key="6">
    <source>
        <dbReference type="ARBA" id="ARBA00022982"/>
    </source>
</evidence>
<evidence type="ECO:0000256" key="4">
    <source>
        <dbReference type="ARBA" id="ARBA00022737"/>
    </source>
</evidence>
<dbReference type="InterPro" id="IPR050395">
    <property type="entry name" value="4Fe4S_Ferredoxin_RnfB"/>
</dbReference>
<evidence type="ECO:0000256" key="1">
    <source>
        <dbReference type="ARBA" id="ARBA00022448"/>
    </source>
</evidence>
<dbReference type="InterPro" id="IPR017896">
    <property type="entry name" value="4Fe4S_Fe-S-bd"/>
</dbReference>
<keyword evidence="8 10" id="KW-0411">Iron-sulfur</keyword>
<keyword evidence="7 10" id="KW-0408">Iron</keyword>
<keyword evidence="5 10" id="KW-1278">Translocase</keyword>
<gene>
    <name evidence="10 14" type="primary">rnfB</name>
    <name evidence="14" type="ORF">HVS_01685</name>
</gene>
<dbReference type="HAMAP" id="MF_00463">
    <property type="entry name" value="RsxB_RnfB"/>
    <property type="match status" value="1"/>
</dbReference>
<feature type="domain" description="4Fe-4S ferredoxin-type" evidence="12">
    <location>
        <begin position="236"/>
        <end position="265"/>
    </location>
</feature>
<dbReference type="RefSeq" id="WP_101298719.1">
    <property type="nucleotide sequence ID" value="NZ_CP025197.1"/>
</dbReference>
<evidence type="ECO:0000256" key="10">
    <source>
        <dbReference type="HAMAP-Rule" id="MF_00463"/>
    </source>
</evidence>
<keyword evidence="1 10" id="KW-0813">Transport</keyword>
<evidence type="ECO:0000313" key="14">
    <source>
        <dbReference type="EMBL" id="AUG56300.1"/>
    </source>
</evidence>
<keyword evidence="6 10" id="KW-0249">Electron transport</keyword>
<keyword evidence="2 10" id="KW-0004">4Fe-4S</keyword>
<comment type="function">
    <text evidence="10">Part of a membrane-bound complex that couples electron transfer with translocation of ions across the membrane.</text>
</comment>
<evidence type="ECO:0000259" key="13">
    <source>
        <dbReference type="PROSITE" id="PS51656"/>
    </source>
</evidence>
<evidence type="ECO:0000259" key="12">
    <source>
        <dbReference type="PROSITE" id="PS51379"/>
    </source>
</evidence>
<evidence type="ECO:0000256" key="2">
    <source>
        <dbReference type="ARBA" id="ARBA00022485"/>
    </source>
</evidence>
<feature type="domain" description="4Fe-4S ferredoxin-type" evidence="12">
    <location>
        <begin position="162"/>
        <end position="191"/>
    </location>
</feature>
<protein>
    <recommendedName>
        <fullName evidence="10">Ion-translocating oxidoreductase complex subunit B</fullName>
        <ecNumber evidence="10">7.-.-.-</ecNumber>
    </recommendedName>
    <alternativeName>
        <fullName evidence="10">Rnf electron transport complex subunit B</fullName>
    </alternativeName>
</protein>
<evidence type="ECO:0000313" key="15">
    <source>
        <dbReference type="Proteomes" id="UP000233534"/>
    </source>
</evidence>
<evidence type="ECO:0000256" key="3">
    <source>
        <dbReference type="ARBA" id="ARBA00022723"/>
    </source>
</evidence>
<dbReference type="AlphaFoldDB" id="A0A2K9ELJ0"/>
<comment type="similarity">
    <text evidence="10">Belongs to the 4Fe4S bacterial-type ferredoxin family. RnfB subfamily.</text>
</comment>
<feature type="binding site" evidence="10">
    <location>
        <position position="75"/>
    </location>
    <ligand>
        <name>[4Fe-4S] cluster</name>
        <dbReference type="ChEBI" id="CHEBI:49883"/>
        <label>1</label>
    </ligand>
</feature>
<feature type="binding site" evidence="10">
    <location>
        <position position="53"/>
    </location>
    <ligand>
        <name>[4Fe-4S] cluster</name>
        <dbReference type="ChEBI" id="CHEBI:49883"/>
        <label>1</label>
    </ligand>
</feature>
<dbReference type="InterPro" id="IPR007202">
    <property type="entry name" value="4Fe-4S_dom"/>
</dbReference>
<dbReference type="GO" id="GO:0022900">
    <property type="term" value="P:electron transport chain"/>
    <property type="evidence" value="ECO:0007669"/>
    <property type="project" value="UniProtKB-UniRule"/>
</dbReference>
<feature type="binding site" evidence="10">
    <location>
        <position position="148"/>
    </location>
    <ligand>
        <name>[4Fe-4S] cluster</name>
        <dbReference type="ChEBI" id="CHEBI:49883"/>
        <label>2</label>
    </ligand>
</feature>
<feature type="binding site" evidence="10">
    <location>
        <position position="177"/>
    </location>
    <ligand>
        <name>[4Fe-4S] cluster</name>
        <dbReference type="ChEBI" id="CHEBI:49883"/>
        <label>3</label>
    </ligand>
</feature>
<feature type="domain" description="4Fe-4S" evidence="13">
    <location>
        <begin position="33"/>
        <end position="92"/>
    </location>
</feature>
<dbReference type="Proteomes" id="UP000233534">
    <property type="component" value="Chromosome"/>
</dbReference>
<proteinExistence type="inferred from homology"/>
<evidence type="ECO:0000256" key="8">
    <source>
        <dbReference type="ARBA" id="ARBA00023014"/>
    </source>
</evidence>
<dbReference type="PANTHER" id="PTHR43560:SF1">
    <property type="entry name" value="ION-TRANSLOCATING OXIDOREDUCTASE COMPLEX SUBUNIT B"/>
    <property type="match status" value="1"/>
</dbReference>
<feature type="binding site" evidence="10">
    <location>
        <position position="174"/>
    </location>
    <ligand>
        <name>[4Fe-4S] cluster</name>
        <dbReference type="ChEBI" id="CHEBI:49883"/>
        <label>3</label>
    </ligand>
</feature>
<dbReference type="GO" id="GO:0046872">
    <property type="term" value="F:metal ion binding"/>
    <property type="evidence" value="ECO:0007669"/>
    <property type="project" value="UniProtKB-KW"/>
</dbReference>
<dbReference type="Pfam" id="PF04060">
    <property type="entry name" value="FeS"/>
    <property type="match status" value="1"/>
</dbReference>
<evidence type="ECO:0000256" key="5">
    <source>
        <dbReference type="ARBA" id="ARBA00022967"/>
    </source>
</evidence>
<dbReference type="CDD" id="cd10549">
    <property type="entry name" value="MtMvhB_like"/>
    <property type="match status" value="1"/>
</dbReference>
<evidence type="ECO:0000256" key="7">
    <source>
        <dbReference type="ARBA" id="ARBA00023004"/>
    </source>
</evidence>
<dbReference type="SUPFAM" id="SSF54862">
    <property type="entry name" value="4Fe-4S ferredoxins"/>
    <property type="match status" value="1"/>
</dbReference>
<keyword evidence="15" id="KW-1185">Reference proteome</keyword>
<dbReference type="PROSITE" id="PS51656">
    <property type="entry name" value="4FE4S"/>
    <property type="match status" value="1"/>
</dbReference>
<dbReference type="PROSITE" id="PS00198">
    <property type="entry name" value="4FE4S_FER_1"/>
    <property type="match status" value="1"/>
</dbReference>
<dbReference type="GO" id="GO:0051539">
    <property type="term" value="F:4 iron, 4 sulfur cluster binding"/>
    <property type="evidence" value="ECO:0007669"/>
    <property type="project" value="UniProtKB-UniRule"/>
</dbReference>
<dbReference type="PROSITE" id="PS51379">
    <property type="entry name" value="4FE4S_FER_2"/>
    <property type="match status" value="4"/>
</dbReference>
<feature type="binding site" evidence="10">
    <location>
        <position position="142"/>
    </location>
    <ligand>
        <name>[4Fe-4S] cluster</name>
        <dbReference type="ChEBI" id="CHEBI:49883"/>
        <label>2</label>
    </ligand>
</feature>
<feature type="binding site" evidence="10">
    <location>
        <position position="171"/>
    </location>
    <ligand>
        <name>[4Fe-4S] cluster</name>
        <dbReference type="ChEBI" id="CHEBI:49883"/>
        <label>3</label>
    </ligand>
</feature>
<dbReference type="EMBL" id="CP025197">
    <property type="protein sequence ID" value="AUG56300.1"/>
    <property type="molecule type" value="Genomic_DNA"/>
</dbReference>